<dbReference type="GO" id="GO:0046872">
    <property type="term" value="F:metal ion binding"/>
    <property type="evidence" value="ECO:0007669"/>
    <property type="project" value="UniProtKB-KW"/>
</dbReference>
<evidence type="ECO:0000256" key="4">
    <source>
        <dbReference type="ARBA" id="ARBA00023136"/>
    </source>
</evidence>
<keyword evidence="1" id="KW-1003">Cell membrane</keyword>
<evidence type="ECO:0000256" key="5">
    <source>
        <dbReference type="ARBA" id="ARBA00023211"/>
    </source>
</evidence>
<evidence type="ECO:0000313" key="8">
    <source>
        <dbReference type="Proteomes" id="UP000198636"/>
    </source>
</evidence>
<organism evidence="7 8">
    <name type="scientific">Alkaliphilus peptidifermentans DSM 18978</name>
    <dbReference type="NCBI Taxonomy" id="1120976"/>
    <lineage>
        <taxon>Bacteria</taxon>
        <taxon>Bacillati</taxon>
        <taxon>Bacillota</taxon>
        <taxon>Clostridia</taxon>
        <taxon>Peptostreptococcales</taxon>
        <taxon>Natronincolaceae</taxon>
        <taxon>Alkaliphilus</taxon>
    </lineage>
</organism>
<dbReference type="AlphaFoldDB" id="A0A1G5LDV4"/>
<dbReference type="RefSeq" id="WP_091547618.1">
    <property type="nucleotide sequence ID" value="NZ_FMUS01000049.1"/>
</dbReference>
<keyword evidence="3" id="KW-0479">Metal-binding</keyword>
<dbReference type="Pfam" id="PF00149">
    <property type="entry name" value="Metallophos"/>
    <property type="match status" value="1"/>
</dbReference>
<evidence type="ECO:0000259" key="6">
    <source>
        <dbReference type="Pfam" id="PF00149"/>
    </source>
</evidence>
<evidence type="ECO:0000256" key="3">
    <source>
        <dbReference type="ARBA" id="ARBA00022723"/>
    </source>
</evidence>
<name>A0A1G5LDV4_9FIRM</name>
<dbReference type="PANTHER" id="PTHR34990:SF2">
    <property type="entry name" value="BLL8164 PROTEIN"/>
    <property type="match status" value="1"/>
</dbReference>
<dbReference type="Gene3D" id="3.60.21.10">
    <property type="match status" value="1"/>
</dbReference>
<dbReference type="PANTHER" id="PTHR34990">
    <property type="entry name" value="UDP-2,3-DIACYLGLUCOSAMINE HYDROLASE-RELATED"/>
    <property type="match status" value="1"/>
</dbReference>
<accession>A0A1G5LDV4</accession>
<dbReference type="InterPro" id="IPR029052">
    <property type="entry name" value="Metallo-depent_PP-like"/>
</dbReference>
<dbReference type="InterPro" id="IPR004843">
    <property type="entry name" value="Calcineurin-like_PHP"/>
</dbReference>
<keyword evidence="8" id="KW-1185">Reference proteome</keyword>
<keyword evidence="5" id="KW-0464">Manganese</keyword>
<dbReference type="GO" id="GO:0016020">
    <property type="term" value="C:membrane"/>
    <property type="evidence" value="ECO:0007669"/>
    <property type="project" value="GOC"/>
</dbReference>
<evidence type="ECO:0000313" key="7">
    <source>
        <dbReference type="EMBL" id="SCZ10329.1"/>
    </source>
</evidence>
<reference evidence="7 8" key="1">
    <citation type="submission" date="2016-10" db="EMBL/GenBank/DDBJ databases">
        <authorList>
            <person name="de Groot N.N."/>
        </authorList>
    </citation>
    <scope>NUCLEOTIDE SEQUENCE [LARGE SCALE GENOMIC DNA]</scope>
    <source>
        <strain evidence="7 8">DSM 18978</strain>
    </source>
</reference>
<dbReference type="Proteomes" id="UP000198636">
    <property type="component" value="Unassembled WGS sequence"/>
</dbReference>
<gene>
    <name evidence="7" type="ORF">SAMN03080606_04277</name>
</gene>
<evidence type="ECO:0000256" key="2">
    <source>
        <dbReference type="ARBA" id="ARBA00022519"/>
    </source>
</evidence>
<dbReference type="GO" id="GO:0008758">
    <property type="term" value="F:UDP-2,3-diacylglucosamine hydrolase activity"/>
    <property type="evidence" value="ECO:0007669"/>
    <property type="project" value="TreeGrafter"/>
</dbReference>
<keyword evidence="4" id="KW-0472">Membrane</keyword>
<dbReference type="OrthoDB" id="9773199at2"/>
<dbReference type="SUPFAM" id="SSF56300">
    <property type="entry name" value="Metallo-dependent phosphatases"/>
    <property type="match status" value="1"/>
</dbReference>
<feature type="domain" description="Calcineurin-like phosphoesterase" evidence="6">
    <location>
        <begin position="24"/>
        <end position="231"/>
    </location>
</feature>
<protein>
    <submittedName>
        <fullName evidence="7">UDP-2,3-diacylglucosamine pyrophosphatase LpxH</fullName>
    </submittedName>
</protein>
<dbReference type="STRING" id="1120976.SAMN03080606_04277"/>
<keyword evidence="2" id="KW-0997">Cell inner membrane</keyword>
<evidence type="ECO:0000256" key="1">
    <source>
        <dbReference type="ARBA" id="ARBA00022475"/>
    </source>
</evidence>
<sequence length="304" mass="35889">MKKLDRVSKVFHSAKEIPFDDSSRFILMSDCHRGNGDWADTFSKNQNIYYAALTHYFKENYTYIELGDGDELWQNRKLSEIIQEHSDVFRLVSEFFKEGRLYFIFGNHDIVKQNIKLTQKGLYQYFSEEMKKDINLFENIQVHEGLVLKHSVTEDKIFLIHGHQVDFLNYELWRLSRFLARYFWRPLEAFGVNDPTRTAKNYTKKESVANKLTEWVIREKNMLIAGHNHRPMFSEIDEPPYFNDGSCVHPGGITGIEIADGNILLVKWSIKTKENGILFIKRDVLAGPRRLDDYFRNLRVVFKT</sequence>
<dbReference type="EMBL" id="FMUS01000049">
    <property type="protein sequence ID" value="SCZ10329.1"/>
    <property type="molecule type" value="Genomic_DNA"/>
</dbReference>
<proteinExistence type="predicted"/>
<dbReference type="InterPro" id="IPR043461">
    <property type="entry name" value="LpxH-like"/>
</dbReference>
<dbReference type="GO" id="GO:0009245">
    <property type="term" value="P:lipid A biosynthetic process"/>
    <property type="evidence" value="ECO:0007669"/>
    <property type="project" value="TreeGrafter"/>
</dbReference>